<sequence>MIIDKAVALSKEFPDGSVIKYAFSAIIEIGIVNEGIGADDEAAERYFEDALLRYAYYFPTIIPLIQRWLPRVASADPRVEQRVESRVLKLLDRSFALAQSDNIVWCIYYLLQLSAQAQEDLPERCLETNDPVVVLMGYVYAKKRKRPLRVFSDWATRFKDELKEGRLTEYDVDRVWLPLYQLFFDGVIEEPPYVMGDDNSVFTALKEGGVSFIDFDHEDFGRRASNYAAKIFGDLPFKMSIPIQPG</sequence>
<comment type="caution">
    <text evidence="1">The sequence shown here is derived from an EMBL/GenBank/DDBJ whole genome shotgun (WGS) entry which is preliminary data.</text>
</comment>
<organism evidence="1 2">
    <name type="scientific">Qipengyuania mesophila</name>
    <dbReference type="NCBI Taxonomy" id="2867246"/>
    <lineage>
        <taxon>Bacteria</taxon>
        <taxon>Pseudomonadati</taxon>
        <taxon>Pseudomonadota</taxon>
        <taxon>Alphaproteobacteria</taxon>
        <taxon>Sphingomonadales</taxon>
        <taxon>Erythrobacteraceae</taxon>
        <taxon>Qipengyuania</taxon>
    </lineage>
</organism>
<protein>
    <submittedName>
        <fullName evidence="1">Uncharacterized protein</fullName>
    </submittedName>
</protein>
<reference evidence="1 2" key="1">
    <citation type="submission" date="2021-08" db="EMBL/GenBank/DDBJ databases">
        <title>Comparative Genomics Analysis of the Genus Qipengyuania Reveals Extensive Genetic Diversity and Metabolic Versatility, Including the Description of Fifteen Novel Species.</title>
        <authorList>
            <person name="Liu Y."/>
        </authorList>
    </citation>
    <scope>NUCLEOTIDE SEQUENCE [LARGE SCALE GENOMIC DNA]</scope>
    <source>
        <strain evidence="1 2">YG27</strain>
    </source>
</reference>
<dbReference type="RefSeq" id="WP_221603598.1">
    <property type="nucleotide sequence ID" value="NZ_JAIGNU010000003.1"/>
</dbReference>
<gene>
    <name evidence="1" type="ORF">K3181_13225</name>
</gene>
<evidence type="ECO:0000313" key="2">
    <source>
        <dbReference type="Proteomes" id="UP000782554"/>
    </source>
</evidence>
<dbReference type="EMBL" id="JAIGNU010000003">
    <property type="protein sequence ID" value="MBX7502404.1"/>
    <property type="molecule type" value="Genomic_DNA"/>
</dbReference>
<accession>A0ABS7JXR2</accession>
<dbReference type="Proteomes" id="UP000782554">
    <property type="component" value="Unassembled WGS sequence"/>
</dbReference>
<keyword evidence="2" id="KW-1185">Reference proteome</keyword>
<proteinExistence type="predicted"/>
<evidence type="ECO:0000313" key="1">
    <source>
        <dbReference type="EMBL" id="MBX7502404.1"/>
    </source>
</evidence>
<name>A0ABS7JXR2_9SPHN</name>